<feature type="compositionally biased region" description="Polar residues" evidence="1">
    <location>
        <begin position="41"/>
        <end position="50"/>
    </location>
</feature>
<accession>A0A0B6YZT8</accession>
<name>A0A0B6YZT8_9EUPU</name>
<feature type="compositionally biased region" description="Low complexity" evidence="1">
    <location>
        <begin position="22"/>
        <end position="40"/>
    </location>
</feature>
<feature type="non-terminal residue" evidence="2">
    <location>
        <position position="119"/>
    </location>
</feature>
<feature type="compositionally biased region" description="Basic and acidic residues" evidence="1">
    <location>
        <begin position="67"/>
        <end position="85"/>
    </location>
</feature>
<evidence type="ECO:0000256" key="1">
    <source>
        <dbReference type="SAM" id="MobiDB-lite"/>
    </source>
</evidence>
<gene>
    <name evidence="2" type="primary">ORF41615</name>
</gene>
<reference evidence="2" key="1">
    <citation type="submission" date="2014-12" db="EMBL/GenBank/DDBJ databases">
        <title>Insight into the proteome of Arion vulgaris.</title>
        <authorList>
            <person name="Aradska J."/>
            <person name="Bulat T."/>
            <person name="Smidak R."/>
            <person name="Sarate P."/>
            <person name="Gangsoo J."/>
            <person name="Sialana F."/>
            <person name="Bilban M."/>
            <person name="Lubec G."/>
        </authorList>
    </citation>
    <scope>NUCLEOTIDE SEQUENCE</scope>
    <source>
        <tissue evidence="2">Skin</tissue>
    </source>
</reference>
<proteinExistence type="predicted"/>
<protein>
    <submittedName>
        <fullName evidence="2">Uncharacterized protein</fullName>
    </submittedName>
</protein>
<sequence length="119" mass="13342">QKRNSYQFSAPSSIQDNYYTTQQGVQMNHLQQQQQNYQQQAESSDFNTEPKNGLRSPGQHGLANRIESGRAHNSGDQELKIDENTTKSSHFNTRVNALIHNNHAEYMASNTTTGVCATA</sequence>
<dbReference type="AlphaFoldDB" id="A0A0B6YZT8"/>
<evidence type="ECO:0000313" key="2">
    <source>
        <dbReference type="EMBL" id="CEK61211.1"/>
    </source>
</evidence>
<dbReference type="EMBL" id="HACG01014346">
    <property type="protein sequence ID" value="CEK61211.1"/>
    <property type="molecule type" value="Transcribed_RNA"/>
</dbReference>
<feature type="compositionally biased region" description="Polar residues" evidence="1">
    <location>
        <begin position="1"/>
        <end position="21"/>
    </location>
</feature>
<feature type="region of interest" description="Disordered" evidence="1">
    <location>
        <begin position="1"/>
        <end position="88"/>
    </location>
</feature>
<feature type="non-terminal residue" evidence="2">
    <location>
        <position position="1"/>
    </location>
</feature>
<organism evidence="2">
    <name type="scientific">Arion vulgaris</name>
    <dbReference type="NCBI Taxonomy" id="1028688"/>
    <lineage>
        <taxon>Eukaryota</taxon>
        <taxon>Metazoa</taxon>
        <taxon>Spiralia</taxon>
        <taxon>Lophotrochozoa</taxon>
        <taxon>Mollusca</taxon>
        <taxon>Gastropoda</taxon>
        <taxon>Heterobranchia</taxon>
        <taxon>Euthyneura</taxon>
        <taxon>Panpulmonata</taxon>
        <taxon>Eupulmonata</taxon>
        <taxon>Stylommatophora</taxon>
        <taxon>Helicina</taxon>
        <taxon>Arionoidea</taxon>
        <taxon>Arionidae</taxon>
        <taxon>Arion</taxon>
    </lineage>
</organism>